<proteinExistence type="predicted"/>
<gene>
    <name evidence="19" type="primary">nuoL</name>
    <name evidence="19" type="ORF">QJ048_14350</name>
</gene>
<evidence type="ECO:0000313" key="19">
    <source>
        <dbReference type="EMBL" id="MDI3320969.1"/>
    </source>
</evidence>
<accession>A0ABT6RGH4</accession>
<dbReference type="PRINTS" id="PR01434">
    <property type="entry name" value="NADHDHGNASE5"/>
</dbReference>
<dbReference type="Gene3D" id="1.20.5.2700">
    <property type="match status" value="1"/>
</dbReference>
<feature type="transmembrane region" description="Helical" evidence="15">
    <location>
        <begin position="282"/>
        <end position="303"/>
    </location>
</feature>
<organism evidence="19 20">
    <name type="scientific">Pinibacter soli</name>
    <dbReference type="NCBI Taxonomy" id="3044211"/>
    <lineage>
        <taxon>Bacteria</taxon>
        <taxon>Pseudomonadati</taxon>
        <taxon>Bacteroidota</taxon>
        <taxon>Chitinophagia</taxon>
        <taxon>Chitinophagales</taxon>
        <taxon>Chitinophagaceae</taxon>
        <taxon>Pinibacter</taxon>
    </lineage>
</organism>
<evidence type="ECO:0000256" key="1">
    <source>
        <dbReference type="ARBA" id="ARBA00004127"/>
    </source>
</evidence>
<dbReference type="InterPro" id="IPR018393">
    <property type="entry name" value="NADHpl_OxRdtase_5_subgr"/>
</dbReference>
<dbReference type="NCBIfam" id="NF005141">
    <property type="entry name" value="PRK06590.1"/>
    <property type="match status" value="1"/>
</dbReference>
<evidence type="ECO:0000256" key="4">
    <source>
        <dbReference type="ARBA" id="ARBA00022448"/>
    </source>
</evidence>
<dbReference type="PRINTS" id="PR01435">
    <property type="entry name" value="NPOXDRDTASE5"/>
</dbReference>
<keyword evidence="7" id="KW-1278">Translocase</keyword>
<evidence type="ECO:0000256" key="8">
    <source>
        <dbReference type="ARBA" id="ARBA00022982"/>
    </source>
</evidence>
<dbReference type="Pfam" id="PF00662">
    <property type="entry name" value="Proton_antipo_N"/>
    <property type="match status" value="1"/>
</dbReference>
<keyword evidence="8" id="KW-0249">Electron transport</keyword>
<name>A0ABT6RGH4_9BACT</name>
<dbReference type="InterPro" id="IPR003945">
    <property type="entry name" value="NU5C-like"/>
</dbReference>
<evidence type="ECO:0000256" key="15">
    <source>
        <dbReference type="SAM" id="Phobius"/>
    </source>
</evidence>
<evidence type="ECO:0000256" key="3">
    <source>
        <dbReference type="ARBA" id="ARBA00021096"/>
    </source>
</evidence>
<feature type="transmembrane region" description="Helical" evidence="15">
    <location>
        <begin position="117"/>
        <end position="136"/>
    </location>
</feature>
<feature type="transmembrane region" description="Helical" evidence="15">
    <location>
        <begin position="420"/>
        <end position="445"/>
    </location>
</feature>
<keyword evidence="10" id="KW-0520">NAD</keyword>
<keyword evidence="5" id="KW-0679">Respiratory chain</keyword>
<feature type="transmembrane region" description="Helical" evidence="15">
    <location>
        <begin position="252"/>
        <end position="270"/>
    </location>
</feature>
<dbReference type="EC" id="7.1.1.2" evidence="2"/>
<evidence type="ECO:0000256" key="7">
    <source>
        <dbReference type="ARBA" id="ARBA00022967"/>
    </source>
</evidence>
<evidence type="ECO:0000256" key="9">
    <source>
        <dbReference type="ARBA" id="ARBA00022989"/>
    </source>
</evidence>
<keyword evidence="6 14" id="KW-0812">Transmembrane</keyword>
<keyword evidence="4" id="KW-0813">Transport</keyword>
<dbReference type="InterPro" id="IPR001750">
    <property type="entry name" value="ND/Mrp_TM"/>
</dbReference>
<evidence type="ECO:0000256" key="6">
    <source>
        <dbReference type="ARBA" id="ARBA00022692"/>
    </source>
</evidence>
<comment type="catalytic activity">
    <reaction evidence="13">
        <text>a ubiquinone + NADH + 5 H(+)(in) = a ubiquinol + NAD(+) + 4 H(+)(out)</text>
        <dbReference type="Rhea" id="RHEA:29091"/>
        <dbReference type="Rhea" id="RHEA-COMP:9565"/>
        <dbReference type="Rhea" id="RHEA-COMP:9566"/>
        <dbReference type="ChEBI" id="CHEBI:15378"/>
        <dbReference type="ChEBI" id="CHEBI:16389"/>
        <dbReference type="ChEBI" id="CHEBI:17976"/>
        <dbReference type="ChEBI" id="CHEBI:57540"/>
        <dbReference type="ChEBI" id="CHEBI:57945"/>
        <dbReference type="EC" id="7.1.1.2"/>
    </reaction>
</comment>
<protein>
    <recommendedName>
        <fullName evidence="3">NADH-ubiquinone oxidoreductase chain 5</fullName>
        <ecNumber evidence="2">7.1.1.2</ecNumber>
    </recommendedName>
</protein>
<dbReference type="EMBL" id="JASBRG010000007">
    <property type="protein sequence ID" value="MDI3320969.1"/>
    <property type="molecule type" value="Genomic_DNA"/>
</dbReference>
<dbReference type="RefSeq" id="WP_282335071.1">
    <property type="nucleotide sequence ID" value="NZ_JASBRG010000007.1"/>
</dbReference>
<evidence type="ECO:0000256" key="13">
    <source>
        <dbReference type="ARBA" id="ARBA00049551"/>
    </source>
</evidence>
<dbReference type="InterPro" id="IPR010934">
    <property type="entry name" value="NADH_DH_su5_C"/>
</dbReference>
<keyword evidence="12 15" id="KW-0472">Membrane</keyword>
<feature type="transmembrane region" description="Helical" evidence="15">
    <location>
        <begin position="508"/>
        <end position="529"/>
    </location>
</feature>
<feature type="transmembrane region" description="Helical" evidence="15">
    <location>
        <begin position="377"/>
        <end position="400"/>
    </location>
</feature>
<keyword evidence="11" id="KW-0830">Ubiquinone</keyword>
<keyword evidence="20" id="KW-1185">Reference proteome</keyword>
<evidence type="ECO:0000259" key="18">
    <source>
        <dbReference type="Pfam" id="PF06455"/>
    </source>
</evidence>
<evidence type="ECO:0000313" key="20">
    <source>
        <dbReference type="Proteomes" id="UP001226434"/>
    </source>
</evidence>
<evidence type="ECO:0000256" key="10">
    <source>
        <dbReference type="ARBA" id="ARBA00023027"/>
    </source>
</evidence>
<feature type="domain" description="NADH dehydrogenase subunit 5 C-terminal" evidence="18">
    <location>
        <begin position="433"/>
        <end position="625"/>
    </location>
</feature>
<evidence type="ECO:0000259" key="16">
    <source>
        <dbReference type="Pfam" id="PF00361"/>
    </source>
</evidence>
<evidence type="ECO:0000259" key="17">
    <source>
        <dbReference type="Pfam" id="PF00662"/>
    </source>
</evidence>
<evidence type="ECO:0000256" key="14">
    <source>
        <dbReference type="RuleBase" id="RU000320"/>
    </source>
</evidence>
<keyword evidence="9 15" id="KW-1133">Transmembrane helix</keyword>
<feature type="transmembrane region" description="Helical" evidence="15">
    <location>
        <begin position="142"/>
        <end position="161"/>
    </location>
</feature>
<evidence type="ECO:0000256" key="2">
    <source>
        <dbReference type="ARBA" id="ARBA00012944"/>
    </source>
</evidence>
<feature type="transmembrane region" description="Helical" evidence="15">
    <location>
        <begin position="608"/>
        <end position="628"/>
    </location>
</feature>
<evidence type="ECO:0000256" key="12">
    <source>
        <dbReference type="ARBA" id="ARBA00023136"/>
    </source>
</evidence>
<comment type="caution">
    <text evidence="19">The sequence shown here is derived from an EMBL/GenBank/DDBJ whole genome shotgun (WGS) entry which is preliminary data.</text>
</comment>
<dbReference type="PANTHER" id="PTHR42829">
    <property type="entry name" value="NADH-UBIQUINONE OXIDOREDUCTASE CHAIN 5"/>
    <property type="match status" value="1"/>
</dbReference>
<feature type="transmembrane region" description="Helical" evidence="15">
    <location>
        <begin position="86"/>
        <end position="105"/>
    </location>
</feature>
<evidence type="ECO:0000256" key="5">
    <source>
        <dbReference type="ARBA" id="ARBA00022660"/>
    </source>
</evidence>
<feature type="transmembrane region" description="Helical" evidence="15">
    <location>
        <begin position="310"/>
        <end position="332"/>
    </location>
</feature>
<evidence type="ECO:0000256" key="11">
    <source>
        <dbReference type="ARBA" id="ARBA00023075"/>
    </source>
</evidence>
<dbReference type="InterPro" id="IPR001516">
    <property type="entry name" value="Proton_antipo_N"/>
</dbReference>
<dbReference type="Pfam" id="PF06455">
    <property type="entry name" value="NADH5_C"/>
    <property type="match status" value="1"/>
</dbReference>
<feature type="domain" description="NADH-Ubiquinone oxidoreductase (complex I) chain 5 N-terminal" evidence="17">
    <location>
        <begin position="70"/>
        <end position="120"/>
    </location>
</feature>
<dbReference type="PANTHER" id="PTHR42829:SF2">
    <property type="entry name" value="NADH-UBIQUINONE OXIDOREDUCTASE CHAIN 5"/>
    <property type="match status" value="1"/>
</dbReference>
<feature type="transmembrane region" description="Helical" evidence="15">
    <location>
        <begin position="6"/>
        <end position="23"/>
    </location>
</feature>
<feature type="transmembrane region" description="Helical" evidence="15">
    <location>
        <begin position="30"/>
        <end position="51"/>
    </location>
</feature>
<feature type="transmembrane region" description="Helical" evidence="15">
    <location>
        <begin position="457"/>
        <end position="475"/>
    </location>
</feature>
<comment type="subcellular location">
    <subcellularLocation>
        <location evidence="1">Endomembrane system</location>
        <topology evidence="1">Multi-pass membrane protein</topology>
    </subcellularLocation>
    <subcellularLocation>
        <location evidence="14">Membrane</location>
        <topology evidence="14">Multi-pass membrane protein</topology>
    </subcellularLocation>
</comment>
<reference evidence="19 20" key="1">
    <citation type="submission" date="2023-05" db="EMBL/GenBank/DDBJ databases">
        <title>Genome sequence of Pinibacter sp. MAH-24.</title>
        <authorList>
            <person name="Huq M.A."/>
        </authorList>
    </citation>
    <scope>NUCLEOTIDE SEQUENCE [LARGE SCALE GENOMIC DNA]</scope>
    <source>
        <strain evidence="19 20">MAH-24</strain>
    </source>
</reference>
<dbReference type="Proteomes" id="UP001226434">
    <property type="component" value="Unassembled WGS sequence"/>
</dbReference>
<dbReference type="Pfam" id="PF00361">
    <property type="entry name" value="Proton_antipo_M"/>
    <property type="match status" value="1"/>
</dbReference>
<sequence>MQEVLFLIPALPLMGFLILSLAGRHLSKQVIAVVGAGVVCIAAIVTIWLGINFLQAPPENGAYTETLWRWMSVANFNCSFSFRIDALSLVFLFVITFVGALIHIYSAGFMKHDRDYARFFASMNLFVCAMLILVMADNLVLLYLGWEGVGLCSYLLIGFWYETTANVHAANKAFYITRIGDTAMAIGLFLLFRELGTLDIPAIQKAAPEHFIKSSPLITSIALLLLAGGMGKSAQVPLQTWLPDAMAGPSPVSALIHAATMVTAGVYLVARMHAVFQLSPFVMNITAVVGAVTLLIAGCSAMVQTDIKRILAYSTISQVGYMFLALGVGAWSAGIFHFFTHAFFKALLFLAAGAVIESLHHEHGIFKMGGLKNKLPIVFYTFLAGAAALAALPFVSAGFFSKDQILWYAWSANGGNPLLWLVALAGAFITAFYTTRLMLVVFWGEIKTDISEPPGRLMTWPLIILALLSIVAGFIEWPHNLMHVTLFSDVVQKALPPLTEKDIVPSEYIFQLIAVAATLTGIYTGYLLYKKNTAIVAKWKEVPALVGLRNFFFSGWRFDQLYHTLFVRPFMFVTSLNKQDVIDKIYTGIVSIFQWLNGIFSVSQDGSVRTYVISVLIGIIFILALQFFL</sequence>
<dbReference type="NCBIfam" id="TIGR01974">
    <property type="entry name" value="NDH_I_L"/>
    <property type="match status" value="1"/>
</dbReference>
<feature type="transmembrane region" description="Helical" evidence="15">
    <location>
        <begin position="173"/>
        <end position="192"/>
    </location>
</feature>
<feature type="domain" description="NADH:quinone oxidoreductase/Mrp antiporter transmembrane" evidence="16">
    <location>
        <begin position="136"/>
        <end position="429"/>
    </location>
</feature>